<reference evidence="12" key="1">
    <citation type="submission" date="2019-12" db="EMBL/GenBank/DDBJ databases">
        <title>Complete genome of Terracaulis silvestris 0127_4.</title>
        <authorList>
            <person name="Vieira S."/>
            <person name="Riedel T."/>
            <person name="Sproer C."/>
            <person name="Pascual J."/>
            <person name="Boedeker C."/>
            <person name="Overmann J."/>
        </authorList>
    </citation>
    <scope>NUCLEOTIDE SEQUENCE [LARGE SCALE GENOMIC DNA]</scope>
    <source>
        <strain evidence="12">0127_4</strain>
    </source>
</reference>
<feature type="binding site" evidence="9">
    <location>
        <begin position="90"/>
        <end position="93"/>
    </location>
    <ligand>
        <name>5-phospho-alpha-D-ribose 1-diphosphate</name>
        <dbReference type="ChEBI" id="CHEBI:58017"/>
    </ligand>
</feature>
<dbReference type="HAMAP" id="MF_00211">
    <property type="entry name" value="TrpD"/>
    <property type="match status" value="1"/>
</dbReference>
<dbReference type="Gene3D" id="1.20.970.10">
    <property type="entry name" value="Transferase, Pyrimidine Nucleoside Phosphorylase, Chain C"/>
    <property type="match status" value="1"/>
</dbReference>
<feature type="binding site" evidence="9">
    <location>
        <position position="92"/>
    </location>
    <ligand>
        <name>Mg(2+)</name>
        <dbReference type="ChEBI" id="CHEBI:18420"/>
        <label>1</label>
    </ligand>
</feature>
<comment type="function">
    <text evidence="9">Catalyzes the transfer of the phosphoribosyl group of 5-phosphorylribose-1-pyrophosphate (PRPP) to anthranilate to yield N-(5'-phosphoribosyl)-anthranilate (PRA).</text>
</comment>
<dbReference type="InterPro" id="IPR005940">
    <property type="entry name" value="Anthranilate_Pribosyl_Tfrase"/>
</dbReference>
<organism evidence="11 12">
    <name type="scientific">Terricaulis silvestris</name>
    <dbReference type="NCBI Taxonomy" id="2686094"/>
    <lineage>
        <taxon>Bacteria</taxon>
        <taxon>Pseudomonadati</taxon>
        <taxon>Pseudomonadota</taxon>
        <taxon>Alphaproteobacteria</taxon>
        <taxon>Caulobacterales</taxon>
        <taxon>Caulobacteraceae</taxon>
        <taxon>Terricaulis</taxon>
    </lineage>
</organism>
<keyword evidence="6 9" id="KW-0057">Aromatic amino acid biosynthesis</keyword>
<evidence type="ECO:0000256" key="2">
    <source>
        <dbReference type="ARBA" id="ARBA00022605"/>
    </source>
</evidence>
<evidence type="ECO:0000256" key="9">
    <source>
        <dbReference type="HAMAP-Rule" id="MF_00211"/>
    </source>
</evidence>
<dbReference type="PANTHER" id="PTHR43285">
    <property type="entry name" value="ANTHRANILATE PHOSPHORIBOSYLTRANSFERASE"/>
    <property type="match status" value="1"/>
</dbReference>
<keyword evidence="5 9" id="KW-0822">Tryptophan biosynthesis</keyword>
<feature type="binding site" evidence="9">
    <location>
        <position position="80"/>
    </location>
    <ligand>
        <name>anthranilate</name>
        <dbReference type="ChEBI" id="CHEBI:16567"/>
        <label>1</label>
    </ligand>
</feature>
<comment type="similarity">
    <text evidence="8">In the C-terminal section; belongs to the anthranilate phosphoribosyltransferase family.</text>
</comment>
<dbReference type="SUPFAM" id="SSF52418">
    <property type="entry name" value="Nucleoside phosphorylase/phosphoribosyltransferase catalytic domain"/>
    <property type="match status" value="1"/>
</dbReference>
<evidence type="ECO:0000256" key="1">
    <source>
        <dbReference type="ARBA" id="ARBA00004907"/>
    </source>
</evidence>
<dbReference type="RefSeq" id="WP_158766075.1">
    <property type="nucleotide sequence ID" value="NZ_CP047045.1"/>
</dbReference>
<dbReference type="UniPathway" id="UPA00035">
    <property type="reaction ID" value="UER00041"/>
</dbReference>
<dbReference type="InterPro" id="IPR035902">
    <property type="entry name" value="Nuc_phospho_transferase"/>
</dbReference>
<feature type="binding site" evidence="9">
    <location>
        <position position="80"/>
    </location>
    <ligand>
        <name>5-phospho-alpha-D-ribose 1-diphosphate</name>
        <dbReference type="ChEBI" id="CHEBI:58017"/>
    </ligand>
</feature>
<evidence type="ECO:0000256" key="6">
    <source>
        <dbReference type="ARBA" id="ARBA00023141"/>
    </source>
</evidence>
<feature type="binding site" evidence="9">
    <location>
        <position position="226"/>
    </location>
    <ligand>
        <name>Mg(2+)</name>
        <dbReference type="ChEBI" id="CHEBI:18420"/>
        <label>1</label>
    </ligand>
</feature>
<keyword evidence="9" id="KW-0460">Magnesium</keyword>
<dbReference type="KEGG" id="tsv:DSM104635_02037"/>
<keyword evidence="3 9" id="KW-0328">Glycosyltransferase</keyword>
<evidence type="ECO:0000256" key="5">
    <source>
        <dbReference type="ARBA" id="ARBA00022822"/>
    </source>
</evidence>
<accession>A0A6I6MVK0</accession>
<evidence type="ECO:0000256" key="8">
    <source>
        <dbReference type="ARBA" id="ARBA00061188"/>
    </source>
</evidence>
<evidence type="ECO:0000256" key="4">
    <source>
        <dbReference type="ARBA" id="ARBA00022679"/>
    </source>
</evidence>
<keyword evidence="4 9" id="KW-0808">Transferase</keyword>
<name>A0A6I6MVK0_9CAUL</name>
<gene>
    <name evidence="9 11" type="primary">trpD</name>
    <name evidence="11" type="ORF">DSM104635_02037</name>
</gene>
<dbReference type="Gene3D" id="3.40.1030.10">
    <property type="entry name" value="Nucleoside phosphorylase/phosphoribosyltransferase catalytic domain"/>
    <property type="match status" value="1"/>
</dbReference>
<dbReference type="NCBIfam" id="TIGR01245">
    <property type="entry name" value="trpD"/>
    <property type="match status" value="1"/>
</dbReference>
<feature type="binding site" evidence="9">
    <location>
        <begin position="83"/>
        <end position="84"/>
    </location>
    <ligand>
        <name>5-phospho-alpha-D-ribose 1-diphosphate</name>
        <dbReference type="ChEBI" id="CHEBI:58017"/>
    </ligand>
</feature>
<keyword evidence="2 9" id="KW-0028">Amino-acid biosynthesis</keyword>
<dbReference type="GO" id="GO:0000287">
    <property type="term" value="F:magnesium ion binding"/>
    <property type="evidence" value="ECO:0007669"/>
    <property type="project" value="UniProtKB-UniRule"/>
</dbReference>
<evidence type="ECO:0000256" key="7">
    <source>
        <dbReference type="ARBA" id="ARBA00052328"/>
    </source>
</evidence>
<proteinExistence type="inferred from homology"/>
<dbReference type="GO" id="GO:0000162">
    <property type="term" value="P:L-tryptophan biosynthetic process"/>
    <property type="evidence" value="ECO:0007669"/>
    <property type="project" value="UniProtKB-UniRule"/>
</dbReference>
<sequence>MSLAATLSALKDGGYVQSSEIDGAFSEIMDGVASHDDIKQFLTLTMPLMNAPPLIAAGARALRSRMVRVAAPEGAIDVCGTGGDGAHTLNISTAVAFVVAGCGVPVAKHGNRAMSSRSGAADVLEALGVKLTGDVPTLERCLREAGLAFLFAQNHHLAMRHVALARRELGKRTIFNLLGPLSNPAGVKRQLMGVFSVDFLEPVAGALKELGCEKAWVVHGAGGLDELSAQGSDANTVAILDAGAVTMVRATRDAEINPDIRGGLAAENAEEMMALLNGGGRPGHRDAVALNAAGALVVAGKAKDVPEGWPMALKSIDSGAARGALANLIAVSQSAP</sequence>
<feature type="binding site" evidence="9">
    <location>
        <position position="88"/>
    </location>
    <ligand>
        <name>5-phospho-alpha-D-ribose 1-diphosphate</name>
        <dbReference type="ChEBI" id="CHEBI:58017"/>
    </ligand>
</feature>
<dbReference type="EC" id="2.4.2.18" evidence="9"/>
<keyword evidence="12" id="KW-1185">Reference proteome</keyword>
<feature type="binding site" evidence="9">
    <location>
        <position position="225"/>
    </location>
    <ligand>
        <name>Mg(2+)</name>
        <dbReference type="ChEBI" id="CHEBI:18420"/>
        <label>2</label>
    </ligand>
</feature>
<feature type="binding site" evidence="9">
    <location>
        <position position="111"/>
    </location>
    <ligand>
        <name>anthranilate</name>
        <dbReference type="ChEBI" id="CHEBI:16567"/>
        <label>1</label>
    </ligand>
</feature>
<comment type="catalytic activity">
    <reaction evidence="7 9">
        <text>N-(5-phospho-beta-D-ribosyl)anthranilate + diphosphate = 5-phospho-alpha-D-ribose 1-diphosphate + anthranilate</text>
        <dbReference type="Rhea" id="RHEA:11768"/>
        <dbReference type="ChEBI" id="CHEBI:16567"/>
        <dbReference type="ChEBI" id="CHEBI:18277"/>
        <dbReference type="ChEBI" id="CHEBI:33019"/>
        <dbReference type="ChEBI" id="CHEBI:58017"/>
        <dbReference type="EC" id="2.4.2.18"/>
    </reaction>
</comment>
<dbReference type="Pfam" id="PF00591">
    <property type="entry name" value="Glycos_transf_3"/>
    <property type="match status" value="1"/>
</dbReference>
<dbReference type="EMBL" id="CP047045">
    <property type="protein sequence ID" value="QGZ95193.1"/>
    <property type="molecule type" value="Genomic_DNA"/>
</dbReference>
<feature type="binding site" evidence="9">
    <location>
        <position position="226"/>
    </location>
    <ligand>
        <name>Mg(2+)</name>
        <dbReference type="ChEBI" id="CHEBI:18420"/>
        <label>2</label>
    </ligand>
</feature>
<dbReference type="FunFam" id="3.40.1030.10:FF:000002">
    <property type="entry name" value="Anthranilate phosphoribosyltransferase"/>
    <property type="match status" value="1"/>
</dbReference>
<dbReference type="InterPro" id="IPR000312">
    <property type="entry name" value="Glycosyl_Trfase_fam3"/>
</dbReference>
<dbReference type="PANTHER" id="PTHR43285:SF2">
    <property type="entry name" value="ANTHRANILATE PHOSPHORIBOSYLTRANSFERASE"/>
    <property type="match status" value="1"/>
</dbReference>
<keyword evidence="9" id="KW-0479">Metal-binding</keyword>
<comment type="caution">
    <text evidence="9">Lacks conserved residue(s) required for the propagation of feature annotation.</text>
</comment>
<dbReference type="GO" id="GO:0004048">
    <property type="term" value="F:anthranilate phosphoribosyltransferase activity"/>
    <property type="evidence" value="ECO:0007669"/>
    <property type="project" value="UniProtKB-UniRule"/>
</dbReference>
<comment type="subunit">
    <text evidence="9">Homodimer.</text>
</comment>
<feature type="binding site" evidence="9">
    <location>
        <begin position="108"/>
        <end position="116"/>
    </location>
    <ligand>
        <name>5-phospho-alpha-D-ribose 1-diphosphate</name>
        <dbReference type="ChEBI" id="CHEBI:58017"/>
    </ligand>
</feature>
<evidence type="ECO:0000259" key="10">
    <source>
        <dbReference type="Pfam" id="PF00591"/>
    </source>
</evidence>
<protein>
    <recommendedName>
        <fullName evidence="9">Anthranilate phosphoribosyltransferase</fullName>
        <ecNumber evidence="9">2.4.2.18</ecNumber>
    </recommendedName>
</protein>
<comment type="similarity">
    <text evidence="9">Belongs to the anthranilate phosphoribosyltransferase family.</text>
</comment>
<dbReference type="Proteomes" id="UP000431269">
    <property type="component" value="Chromosome"/>
</dbReference>
<evidence type="ECO:0000313" key="11">
    <source>
        <dbReference type="EMBL" id="QGZ95193.1"/>
    </source>
</evidence>
<feature type="binding site" evidence="9">
    <location>
        <position position="166"/>
    </location>
    <ligand>
        <name>anthranilate</name>
        <dbReference type="ChEBI" id="CHEBI:16567"/>
        <label>2</label>
    </ligand>
</feature>
<evidence type="ECO:0000313" key="12">
    <source>
        <dbReference type="Proteomes" id="UP000431269"/>
    </source>
</evidence>
<comment type="cofactor">
    <cofactor evidence="9">
        <name>Mg(2+)</name>
        <dbReference type="ChEBI" id="CHEBI:18420"/>
    </cofactor>
    <text evidence="9">Binds 2 magnesium ions per monomer.</text>
</comment>
<dbReference type="AlphaFoldDB" id="A0A6I6MVK0"/>
<feature type="domain" description="Glycosyl transferase family 3" evidence="10">
    <location>
        <begin position="75"/>
        <end position="321"/>
    </location>
</feature>
<feature type="binding site" evidence="9">
    <location>
        <position position="120"/>
    </location>
    <ligand>
        <name>5-phospho-alpha-D-ribose 1-diphosphate</name>
        <dbReference type="ChEBI" id="CHEBI:58017"/>
    </ligand>
</feature>
<dbReference type="GO" id="GO:0005829">
    <property type="term" value="C:cytosol"/>
    <property type="evidence" value="ECO:0007669"/>
    <property type="project" value="TreeGrafter"/>
</dbReference>
<evidence type="ECO:0000256" key="3">
    <source>
        <dbReference type="ARBA" id="ARBA00022676"/>
    </source>
</evidence>
<comment type="pathway">
    <text evidence="1 9">Amino-acid biosynthesis; L-tryptophan biosynthesis; L-tryptophan from chorismate: step 2/5.</text>
</comment>